<dbReference type="CDD" id="cd01856">
    <property type="entry name" value="YlqF"/>
    <property type="match status" value="1"/>
</dbReference>
<dbReference type="STRING" id="1122206.SAMN02745753_00360"/>
<feature type="binding site" evidence="3">
    <location>
        <begin position="124"/>
        <end position="129"/>
    </location>
    <ligand>
        <name>GTP</name>
        <dbReference type="ChEBI" id="CHEBI:37565"/>
    </ligand>
</feature>
<keyword evidence="1 3" id="KW-0547">Nucleotide-binding</keyword>
<feature type="compositionally biased region" description="Polar residues" evidence="4">
    <location>
        <begin position="317"/>
        <end position="335"/>
    </location>
</feature>
<evidence type="ECO:0000256" key="3">
    <source>
        <dbReference type="PIRSR" id="PIRSR006230-1"/>
    </source>
</evidence>
<evidence type="ECO:0000256" key="2">
    <source>
        <dbReference type="ARBA" id="ARBA00023134"/>
    </source>
</evidence>
<feature type="binding site" evidence="3">
    <location>
        <begin position="58"/>
        <end position="61"/>
    </location>
    <ligand>
        <name>GTP</name>
        <dbReference type="ChEBI" id="CHEBI:37565"/>
    </ligand>
</feature>
<dbReference type="PANTHER" id="PTHR45782:SF4">
    <property type="entry name" value="MITOCHONDRIAL RIBOSOME-ASSOCIATED GTPASE 1"/>
    <property type="match status" value="1"/>
</dbReference>
<dbReference type="GO" id="GO:0005525">
    <property type="term" value="F:GTP binding"/>
    <property type="evidence" value="ECO:0007669"/>
    <property type="project" value="UniProtKB-KW"/>
</dbReference>
<dbReference type="AlphaFoldDB" id="A0A1M4TS03"/>
<dbReference type="InterPro" id="IPR016478">
    <property type="entry name" value="GTPase_MTG1"/>
</dbReference>
<accession>A0A1M4TS03</accession>
<evidence type="ECO:0000313" key="7">
    <source>
        <dbReference type="Proteomes" id="UP000184517"/>
    </source>
</evidence>
<organism evidence="6 7">
    <name type="scientific">Marinomonas polaris DSM 16579</name>
    <dbReference type="NCBI Taxonomy" id="1122206"/>
    <lineage>
        <taxon>Bacteria</taxon>
        <taxon>Pseudomonadati</taxon>
        <taxon>Pseudomonadota</taxon>
        <taxon>Gammaproteobacteria</taxon>
        <taxon>Oceanospirillales</taxon>
        <taxon>Oceanospirillaceae</taxon>
        <taxon>Marinomonas</taxon>
    </lineage>
</organism>
<sequence length="342" mass="38147">MSVQWYPGHMNKARREIEEVMTQVDIVIEVLDARIPDSSQNPMLNTLRGEVPVLRLLNKKDLADKARLDLWLEHWRGNESILAHPFSTLDKADVAKISQWVGQMVPHRGSAEKPIRAMIAGIPNVGKSSLMNALLGRRVAKVGDEPAVTKSQQKLKVTNGFQILDTPGILWPKIENPDASYRLAVTGAVRATAIDYEDVALVGLKFFIADYLESLTTRYKLKELSPDPYEVLKVIGSKRGALRAGGKVDMHKAAEVFLNDVRTGAIGPYVMETPDMIAHEEHLVEEAKAKKEAERQARLAAAVPQRQQAINRAYRNAQATEQVESTEQAQTIQQDENTDDKQ</sequence>
<feature type="domain" description="CP-type G" evidence="5">
    <location>
        <begin position="14"/>
        <end position="172"/>
    </location>
</feature>
<name>A0A1M4TS03_9GAMM</name>
<dbReference type="NCBIfam" id="TIGR03596">
    <property type="entry name" value="GTPase_YlqF"/>
    <property type="match status" value="1"/>
</dbReference>
<feature type="binding site" evidence="3">
    <location>
        <position position="168"/>
    </location>
    <ligand>
        <name>GTP</name>
        <dbReference type="ChEBI" id="CHEBI:37565"/>
    </ligand>
</feature>
<dbReference type="Gene3D" id="3.40.50.300">
    <property type="entry name" value="P-loop containing nucleotide triphosphate hydrolases"/>
    <property type="match status" value="1"/>
</dbReference>
<dbReference type="GO" id="GO:0006412">
    <property type="term" value="P:translation"/>
    <property type="evidence" value="ECO:0007669"/>
    <property type="project" value="TreeGrafter"/>
</dbReference>
<dbReference type="OrthoDB" id="9779790at2"/>
<dbReference type="PROSITE" id="PS51721">
    <property type="entry name" value="G_CP"/>
    <property type="match status" value="1"/>
</dbReference>
<dbReference type="Gene3D" id="1.10.1580.10">
    <property type="match status" value="1"/>
</dbReference>
<dbReference type="PANTHER" id="PTHR45782">
    <property type="entry name" value="MITOCHONDRIAL RIBOSOME-ASSOCIATED GTPASE 1"/>
    <property type="match status" value="1"/>
</dbReference>
<dbReference type="RefSeq" id="WP_072837997.1">
    <property type="nucleotide sequence ID" value="NZ_FQVF01000002.1"/>
</dbReference>
<keyword evidence="7" id="KW-1185">Reference proteome</keyword>
<keyword evidence="2 3" id="KW-0342">GTP-binding</keyword>
<evidence type="ECO:0000313" key="6">
    <source>
        <dbReference type="EMBL" id="SHE47186.1"/>
    </source>
</evidence>
<proteinExistence type="predicted"/>
<dbReference type="InterPro" id="IPR030378">
    <property type="entry name" value="G_CP_dom"/>
</dbReference>
<reference evidence="7" key="1">
    <citation type="submission" date="2016-11" db="EMBL/GenBank/DDBJ databases">
        <authorList>
            <person name="Varghese N."/>
            <person name="Submissions S."/>
        </authorList>
    </citation>
    <scope>NUCLEOTIDE SEQUENCE [LARGE SCALE GENOMIC DNA]</scope>
    <source>
        <strain evidence="7">DSM 16579</strain>
    </source>
</reference>
<dbReference type="InterPro" id="IPR023179">
    <property type="entry name" value="GTP-bd_ortho_bundle_sf"/>
</dbReference>
<dbReference type="EMBL" id="FQVF01000002">
    <property type="protein sequence ID" value="SHE47186.1"/>
    <property type="molecule type" value="Genomic_DNA"/>
</dbReference>
<dbReference type="InterPro" id="IPR027417">
    <property type="entry name" value="P-loop_NTPase"/>
</dbReference>
<dbReference type="InterPro" id="IPR019991">
    <property type="entry name" value="GTP-bd_ribosome_bgen"/>
</dbReference>
<protein>
    <submittedName>
        <fullName evidence="6">Ribosome biogenesis GTPase A</fullName>
    </submittedName>
</protein>
<evidence type="ECO:0000256" key="1">
    <source>
        <dbReference type="ARBA" id="ARBA00022741"/>
    </source>
</evidence>
<evidence type="ECO:0000259" key="5">
    <source>
        <dbReference type="PROSITE" id="PS51721"/>
    </source>
</evidence>
<gene>
    <name evidence="6" type="ORF">SAMN02745753_00360</name>
</gene>
<evidence type="ECO:0000256" key="4">
    <source>
        <dbReference type="SAM" id="MobiDB-lite"/>
    </source>
</evidence>
<dbReference type="SUPFAM" id="SSF52540">
    <property type="entry name" value="P-loop containing nucleoside triphosphate hydrolases"/>
    <property type="match status" value="1"/>
</dbReference>
<dbReference type="Proteomes" id="UP000184517">
    <property type="component" value="Unassembled WGS sequence"/>
</dbReference>
<feature type="region of interest" description="Disordered" evidence="4">
    <location>
        <begin position="315"/>
        <end position="342"/>
    </location>
</feature>
<dbReference type="InterPro" id="IPR006073">
    <property type="entry name" value="GTP-bd"/>
</dbReference>
<dbReference type="Pfam" id="PF01926">
    <property type="entry name" value="MMR_HSR1"/>
    <property type="match status" value="1"/>
</dbReference>
<dbReference type="GO" id="GO:0003924">
    <property type="term" value="F:GTPase activity"/>
    <property type="evidence" value="ECO:0007669"/>
    <property type="project" value="TreeGrafter"/>
</dbReference>
<dbReference type="PIRSF" id="PIRSF006230">
    <property type="entry name" value="MG442"/>
    <property type="match status" value="1"/>
</dbReference>